<evidence type="ECO:0000313" key="2">
    <source>
        <dbReference type="EMBL" id="RSC16182.1"/>
    </source>
</evidence>
<reference evidence="3" key="1">
    <citation type="submission" date="2018-10" db="EMBL/GenBank/DDBJ databases">
        <title>FDA dAtabase for Regulatory Grade micrObial Sequences (FDA-ARGOS): Supporting development and validation of Infectious Disease Dx tests.</title>
        <authorList>
            <person name="Goldberg B."/>
            <person name="Campos J."/>
            <person name="Tallon L."/>
            <person name="Sadzewicz L."/>
            <person name="Zhao X."/>
            <person name="Vavikolanu K."/>
            <person name="Mehta A."/>
            <person name="Aluvathingal J."/>
            <person name="Nadendla S."/>
            <person name="Geyer C."/>
            <person name="Nandy P."/>
            <person name="Yan Y."/>
            <person name="Sichtig H."/>
        </authorList>
    </citation>
    <scope>NUCLEOTIDE SEQUENCE [LARGE SCALE GENOMIC DNA]</scope>
    <source>
        <strain evidence="3">FDAARGOS_526</strain>
    </source>
</reference>
<dbReference type="AlphaFoldDB" id="A0AAQ1A3G6"/>
<comment type="caution">
    <text evidence="2">The sequence shown here is derived from an EMBL/GenBank/DDBJ whole genome shotgun (WGS) entry which is preliminary data.</text>
</comment>
<feature type="region of interest" description="Disordered" evidence="1">
    <location>
        <begin position="1"/>
        <end position="33"/>
    </location>
</feature>
<proteinExistence type="predicted"/>
<dbReference type="Proteomes" id="UP000282299">
    <property type="component" value="Unassembled WGS sequence"/>
</dbReference>
<evidence type="ECO:0000256" key="1">
    <source>
        <dbReference type="SAM" id="MobiDB-lite"/>
    </source>
</evidence>
<dbReference type="EMBL" id="RKIT01000002">
    <property type="protein sequence ID" value="RSC16182.1"/>
    <property type="molecule type" value="Genomic_DNA"/>
</dbReference>
<name>A0AAQ1A3G6_CITKO</name>
<protein>
    <submittedName>
        <fullName evidence="2">Uncharacterized protein</fullName>
    </submittedName>
</protein>
<evidence type="ECO:0000313" key="3">
    <source>
        <dbReference type="Proteomes" id="UP000282299"/>
    </source>
</evidence>
<organism evidence="2 3">
    <name type="scientific">Citrobacter koseri</name>
    <name type="common">Citrobacter diversus</name>
    <dbReference type="NCBI Taxonomy" id="545"/>
    <lineage>
        <taxon>Bacteria</taxon>
        <taxon>Pseudomonadati</taxon>
        <taxon>Pseudomonadota</taxon>
        <taxon>Gammaproteobacteria</taxon>
        <taxon>Enterobacterales</taxon>
        <taxon>Enterobacteriaceae</taxon>
        <taxon>Citrobacter</taxon>
    </lineage>
</organism>
<accession>A0AAQ1A3G6</accession>
<gene>
    <name evidence="2" type="ORF">EGS84_04120</name>
</gene>
<sequence length="77" mass="8096">MSTRKSRISRLRSSSRPDKAVTPPSGENVMPDGATLIRPTVRLLRHCIARDNCPAMLNDRAGGQVPALCGPGSVAAG</sequence>
<feature type="compositionally biased region" description="Basic residues" evidence="1">
    <location>
        <begin position="1"/>
        <end position="10"/>
    </location>
</feature>